<keyword evidence="1" id="KW-1133">Transmembrane helix</keyword>
<keyword evidence="1" id="KW-0472">Membrane</keyword>
<dbReference type="EMBL" id="GBRH01264427">
    <property type="protein sequence ID" value="JAD33468.1"/>
    <property type="molecule type" value="Transcribed_RNA"/>
</dbReference>
<sequence length="94" mass="10535">MPTFISFCALFNWSKVIVVICYTFSCVSSSFRNQMYLASTSKTSSSGPVCFGCVLGTLLLILKFIHSYLVPKNRMLRSQLRPYSLLLAFSLCSV</sequence>
<feature type="transmembrane region" description="Helical" evidence="1">
    <location>
        <begin position="7"/>
        <end position="25"/>
    </location>
</feature>
<evidence type="ECO:0000313" key="2">
    <source>
        <dbReference type="EMBL" id="JAD33468.1"/>
    </source>
</evidence>
<organism evidence="2">
    <name type="scientific">Arundo donax</name>
    <name type="common">Giant reed</name>
    <name type="synonym">Donax arundinaceus</name>
    <dbReference type="NCBI Taxonomy" id="35708"/>
    <lineage>
        <taxon>Eukaryota</taxon>
        <taxon>Viridiplantae</taxon>
        <taxon>Streptophyta</taxon>
        <taxon>Embryophyta</taxon>
        <taxon>Tracheophyta</taxon>
        <taxon>Spermatophyta</taxon>
        <taxon>Magnoliopsida</taxon>
        <taxon>Liliopsida</taxon>
        <taxon>Poales</taxon>
        <taxon>Poaceae</taxon>
        <taxon>PACMAD clade</taxon>
        <taxon>Arundinoideae</taxon>
        <taxon>Arundineae</taxon>
        <taxon>Arundo</taxon>
    </lineage>
</organism>
<reference evidence="2" key="2">
    <citation type="journal article" date="2015" name="Data Brief">
        <title>Shoot transcriptome of the giant reed, Arundo donax.</title>
        <authorList>
            <person name="Barrero R.A."/>
            <person name="Guerrero F.D."/>
            <person name="Moolhuijzen P."/>
            <person name="Goolsby J.A."/>
            <person name="Tidwell J."/>
            <person name="Bellgard S.E."/>
            <person name="Bellgard M.I."/>
        </authorList>
    </citation>
    <scope>NUCLEOTIDE SEQUENCE</scope>
    <source>
        <tissue evidence="2">Shoot tissue taken approximately 20 cm above the soil surface</tissue>
    </source>
</reference>
<keyword evidence="1" id="KW-0812">Transmembrane</keyword>
<name>A0A0A8Z6Z7_ARUDO</name>
<feature type="transmembrane region" description="Helical" evidence="1">
    <location>
        <begin position="45"/>
        <end position="65"/>
    </location>
</feature>
<evidence type="ECO:0000256" key="1">
    <source>
        <dbReference type="SAM" id="Phobius"/>
    </source>
</evidence>
<reference evidence="2" key="1">
    <citation type="submission" date="2014-09" db="EMBL/GenBank/DDBJ databases">
        <authorList>
            <person name="Magalhaes I.L.F."/>
            <person name="Oliveira U."/>
            <person name="Santos F.R."/>
            <person name="Vidigal T.H.D.A."/>
            <person name="Brescovit A.D."/>
            <person name="Santos A.J."/>
        </authorList>
    </citation>
    <scope>NUCLEOTIDE SEQUENCE</scope>
    <source>
        <tissue evidence="2">Shoot tissue taken approximately 20 cm above the soil surface</tissue>
    </source>
</reference>
<protein>
    <submittedName>
        <fullName evidence="2">Uncharacterized protein</fullName>
    </submittedName>
</protein>
<dbReference type="AlphaFoldDB" id="A0A0A8Z6Z7"/>
<accession>A0A0A8Z6Z7</accession>
<proteinExistence type="predicted"/>